<protein>
    <submittedName>
        <fullName evidence="2">Uncharacterized protein</fullName>
    </submittedName>
</protein>
<proteinExistence type="predicted"/>
<accession>A0A067SNI2</accession>
<reference evidence="3" key="1">
    <citation type="journal article" date="2014" name="Proc. Natl. Acad. Sci. U.S.A.">
        <title>Extensive sampling of basidiomycete genomes demonstrates inadequacy of the white-rot/brown-rot paradigm for wood decay fungi.</title>
        <authorList>
            <person name="Riley R."/>
            <person name="Salamov A.A."/>
            <person name="Brown D.W."/>
            <person name="Nagy L.G."/>
            <person name="Floudas D."/>
            <person name="Held B.W."/>
            <person name="Levasseur A."/>
            <person name="Lombard V."/>
            <person name="Morin E."/>
            <person name="Otillar R."/>
            <person name="Lindquist E.A."/>
            <person name="Sun H."/>
            <person name="LaButti K.M."/>
            <person name="Schmutz J."/>
            <person name="Jabbour D."/>
            <person name="Luo H."/>
            <person name="Baker S.E."/>
            <person name="Pisabarro A.G."/>
            <person name="Walton J.D."/>
            <person name="Blanchette R.A."/>
            <person name="Henrissat B."/>
            <person name="Martin F."/>
            <person name="Cullen D."/>
            <person name="Hibbett D.S."/>
            <person name="Grigoriev I.V."/>
        </authorList>
    </citation>
    <scope>NUCLEOTIDE SEQUENCE [LARGE SCALE GENOMIC DNA]</scope>
    <source>
        <strain evidence="3">CBS 339.88</strain>
    </source>
</reference>
<dbReference type="Proteomes" id="UP000027222">
    <property type="component" value="Unassembled WGS sequence"/>
</dbReference>
<sequence>MEQHNRETGFDDEHRLEENWPFAGHTMSNTWSEQQHGSGNSWPDYTGPASQSIPTGWDGTGSSRNQNLQGPRSSENTNVWDGDVGRVANMFPGLSQPAGSCQNVMSAPQPMHWNRNRKTPSMTSSSPLSLSSLSQFEDNNSNYERTSSFPIRSDRSRARTDGGFNLVREESQVRRTLSQRSDPQPQREAQGTMWPDNWLPPIQGLPSLPPLHGPGSTMPAPHMLPSQGLPSLPPFSTMQAPGPIMLSQLLSRSMPPPQMLPPQMLPRQMLPPLMLPPTMPPPIMSPFPVLETVPEPSRPAATAAQNAVATAVVCFCRWAFIHAKYFPPRSDTPDAKQTEWRWVIVQAPSLPFTILVYSV</sequence>
<evidence type="ECO:0000313" key="2">
    <source>
        <dbReference type="EMBL" id="KDR72470.1"/>
    </source>
</evidence>
<feature type="compositionally biased region" description="Basic and acidic residues" evidence="1">
    <location>
        <begin position="1"/>
        <end position="18"/>
    </location>
</feature>
<evidence type="ECO:0000313" key="3">
    <source>
        <dbReference type="Proteomes" id="UP000027222"/>
    </source>
</evidence>
<name>A0A067SNI2_GALM3</name>
<dbReference type="EMBL" id="KL142388">
    <property type="protein sequence ID" value="KDR72470.1"/>
    <property type="molecule type" value="Genomic_DNA"/>
</dbReference>
<dbReference type="AlphaFoldDB" id="A0A067SNI2"/>
<gene>
    <name evidence="2" type="ORF">GALMADRAFT_142796</name>
</gene>
<dbReference type="HOGENOM" id="CLU_771712_0_0_1"/>
<feature type="compositionally biased region" description="Polar residues" evidence="1">
    <location>
        <begin position="174"/>
        <end position="189"/>
    </location>
</feature>
<feature type="compositionally biased region" description="Polar residues" evidence="1">
    <location>
        <begin position="97"/>
        <end position="106"/>
    </location>
</feature>
<evidence type="ECO:0000256" key="1">
    <source>
        <dbReference type="SAM" id="MobiDB-lite"/>
    </source>
</evidence>
<feature type="compositionally biased region" description="Polar residues" evidence="1">
    <location>
        <begin position="26"/>
        <end position="79"/>
    </location>
</feature>
<feature type="compositionally biased region" description="Low complexity" evidence="1">
    <location>
        <begin position="119"/>
        <end position="134"/>
    </location>
</feature>
<organism evidence="2 3">
    <name type="scientific">Galerina marginata (strain CBS 339.88)</name>
    <dbReference type="NCBI Taxonomy" id="685588"/>
    <lineage>
        <taxon>Eukaryota</taxon>
        <taxon>Fungi</taxon>
        <taxon>Dikarya</taxon>
        <taxon>Basidiomycota</taxon>
        <taxon>Agaricomycotina</taxon>
        <taxon>Agaricomycetes</taxon>
        <taxon>Agaricomycetidae</taxon>
        <taxon>Agaricales</taxon>
        <taxon>Agaricineae</taxon>
        <taxon>Strophariaceae</taxon>
        <taxon>Galerina</taxon>
    </lineage>
</organism>
<feature type="compositionally biased region" description="Polar residues" evidence="1">
    <location>
        <begin position="135"/>
        <end position="150"/>
    </location>
</feature>
<keyword evidence="3" id="KW-1185">Reference proteome</keyword>
<feature type="region of interest" description="Disordered" evidence="1">
    <location>
        <begin position="1"/>
        <end position="230"/>
    </location>
</feature>